<dbReference type="Pfam" id="PF09335">
    <property type="entry name" value="VTT_dom"/>
    <property type="match status" value="1"/>
</dbReference>
<dbReference type="Proteomes" id="UP000318946">
    <property type="component" value="Chromosome"/>
</dbReference>
<protein>
    <submittedName>
        <fullName evidence="2">Membrane protein</fullName>
    </submittedName>
</protein>
<reference evidence="3" key="1">
    <citation type="submission" date="2019-06" db="EMBL/GenBank/DDBJ databases">
        <title>Alistipes onderdonkii subsp. vulgaris subsp. nov., Alistipes dispar sp. nov. and Alistipes communis sp. nov., isolated from human faeces, and creation of Alistipes onderdonkii subsp. onderdonkii subsp. nov.</title>
        <authorList>
            <person name="Sakamoto M."/>
            <person name="Ikeyama N."/>
            <person name="Ogata Y."/>
            <person name="Suda W."/>
            <person name="Iino T."/>
            <person name="Hattori M."/>
            <person name="Ohkuma M."/>
        </authorList>
    </citation>
    <scope>NUCLEOTIDE SEQUENCE [LARGE SCALE GENOMIC DNA]</scope>
    <source>
        <strain evidence="3">5CBH24</strain>
    </source>
</reference>
<proteinExistence type="predicted"/>
<evidence type="ECO:0000313" key="3">
    <source>
        <dbReference type="Proteomes" id="UP000318946"/>
    </source>
</evidence>
<evidence type="ECO:0000313" key="2">
    <source>
        <dbReference type="EMBL" id="BBL03240.1"/>
    </source>
</evidence>
<dbReference type="InterPro" id="IPR051311">
    <property type="entry name" value="DedA_domain"/>
</dbReference>
<dbReference type="PANTHER" id="PTHR42709:SF4">
    <property type="entry name" value="INNER MEMBRANE PROTEIN YQAA"/>
    <property type="match status" value="1"/>
</dbReference>
<feature type="domain" description="VTT" evidence="1">
    <location>
        <begin position="36"/>
        <end position="150"/>
    </location>
</feature>
<accession>A0A4Y1XPI7</accession>
<keyword evidence="3" id="KW-1185">Reference proteome</keyword>
<organism evidence="2 3">
    <name type="scientific">Alistipes communis</name>
    <dbReference type="NCBI Taxonomy" id="2585118"/>
    <lineage>
        <taxon>Bacteria</taxon>
        <taxon>Pseudomonadati</taxon>
        <taxon>Bacteroidota</taxon>
        <taxon>Bacteroidia</taxon>
        <taxon>Bacteroidales</taxon>
        <taxon>Rikenellaceae</taxon>
        <taxon>Alistipes</taxon>
    </lineage>
</organism>
<evidence type="ECO:0000259" key="1">
    <source>
        <dbReference type="Pfam" id="PF09335"/>
    </source>
</evidence>
<dbReference type="InterPro" id="IPR032816">
    <property type="entry name" value="VTT_dom"/>
</dbReference>
<dbReference type="AlphaFoldDB" id="A0A4Y1XPI7"/>
<gene>
    <name evidence="2" type="ORF">A5CBH24_05530</name>
</gene>
<dbReference type="RefSeq" id="WP_179952778.1">
    <property type="nucleotide sequence ID" value="NZ_AP019735.1"/>
</dbReference>
<accession>A0A4Y1WQ58</accession>
<name>A0A4Y1XPI7_9BACT</name>
<dbReference type="KEGG" id="acou:A5CBH24_05530"/>
<dbReference type="EMBL" id="AP019735">
    <property type="protein sequence ID" value="BBL03240.1"/>
    <property type="molecule type" value="Genomic_DNA"/>
</dbReference>
<sequence>MEGFLDTATQLCIDWGYWGLFLSAFVAGSIVPFSSEAVMVVLVRLGLDPALCLLAAATGNTAGGMTCYWIGHLGKREWFGRYLGIGEKQLDRAGRFLAGKGAWSAFFAFLPYVGEAIAILLGLMRSNVWITTLAMFAGKALRYVAVLYAVQGAISLL</sequence>
<dbReference type="PANTHER" id="PTHR42709">
    <property type="entry name" value="ALKALINE PHOSPHATASE LIKE PROTEIN"/>
    <property type="match status" value="1"/>
</dbReference>
<dbReference type="GeneID" id="78341270"/>